<proteinExistence type="predicted"/>
<protein>
    <submittedName>
        <fullName evidence="1">Uncharacterized protein</fullName>
    </submittedName>
</protein>
<organism evidence="1 2">
    <name type="scientific">Caenorhabditis briggsae</name>
    <dbReference type="NCBI Taxonomy" id="6238"/>
    <lineage>
        <taxon>Eukaryota</taxon>
        <taxon>Metazoa</taxon>
        <taxon>Ecdysozoa</taxon>
        <taxon>Nematoda</taxon>
        <taxon>Chromadorea</taxon>
        <taxon>Rhabditida</taxon>
        <taxon>Rhabditina</taxon>
        <taxon>Rhabditomorpha</taxon>
        <taxon>Rhabditoidea</taxon>
        <taxon>Rhabditidae</taxon>
        <taxon>Peloderinae</taxon>
        <taxon>Caenorhabditis</taxon>
    </lineage>
</organism>
<name>A0AAE9DGI9_CAEBR</name>
<evidence type="ECO:0000313" key="2">
    <source>
        <dbReference type="Proteomes" id="UP000827892"/>
    </source>
</evidence>
<gene>
    <name evidence="1" type="ORF">L3Y34_016999</name>
</gene>
<reference evidence="1 2" key="1">
    <citation type="submission" date="2022-05" db="EMBL/GenBank/DDBJ databases">
        <title>Chromosome-level reference genomes for two strains of Caenorhabditis briggsae: an improved platform for comparative genomics.</title>
        <authorList>
            <person name="Stevens L."/>
            <person name="Andersen E.C."/>
        </authorList>
    </citation>
    <scope>NUCLEOTIDE SEQUENCE [LARGE SCALE GENOMIC DNA]</scope>
    <source>
        <strain evidence="1">QX1410_ONT</strain>
        <tissue evidence="1">Whole-organism</tissue>
    </source>
</reference>
<dbReference type="EMBL" id="CP090892">
    <property type="protein sequence ID" value="ULU03906.1"/>
    <property type="molecule type" value="Genomic_DNA"/>
</dbReference>
<dbReference type="Proteomes" id="UP000827892">
    <property type="component" value="Chromosome II"/>
</dbReference>
<accession>A0AAE9DGI9</accession>
<sequence length="109" mass="12497">MGDDFPVGEAQGSLKAPIAEGAELPTNGKVYEFLRSMINRLVDEWMPGVCQTLIEEREYIELCYRAREAFWADKVWLEECTINSFCENKVMTNREAAAKADKVKRSEEE</sequence>
<dbReference type="AlphaFoldDB" id="A0AAE9DGI9"/>
<evidence type="ECO:0000313" key="1">
    <source>
        <dbReference type="EMBL" id="ULU03906.1"/>
    </source>
</evidence>